<keyword evidence="1" id="KW-0812">Transmembrane</keyword>
<evidence type="ECO:0000313" key="3">
    <source>
        <dbReference type="Proteomes" id="UP000296374"/>
    </source>
</evidence>
<evidence type="ECO:0000256" key="1">
    <source>
        <dbReference type="SAM" id="Phobius"/>
    </source>
</evidence>
<keyword evidence="1" id="KW-0472">Membrane</keyword>
<gene>
    <name evidence="2" type="ORF">E4191_07730</name>
</gene>
<dbReference type="RefSeq" id="WP_135312903.1">
    <property type="nucleotide sequence ID" value="NZ_CP038439.1"/>
</dbReference>
<sequence length="71" mass="7710">MSTRDIHLDIVRGRLIRRTIIGAFAGLAIVLALAWFITLAIIDGLSRSDWPAMCDGLTTAAECAARIVEAR</sequence>
<proteinExistence type="predicted"/>
<reference evidence="3" key="1">
    <citation type="submission" date="2019-03" db="EMBL/GenBank/DDBJ databases">
        <authorList>
            <person name="Li J."/>
        </authorList>
    </citation>
    <scope>NUCLEOTIDE SEQUENCE [LARGE SCALE GENOMIC DNA]</scope>
    <source>
        <strain evidence="3">2251</strain>
    </source>
</reference>
<name>A0A4P7HKC4_9RHOB</name>
<dbReference type="EMBL" id="CP038439">
    <property type="protein sequence ID" value="QBX34614.1"/>
    <property type="molecule type" value="Genomic_DNA"/>
</dbReference>
<dbReference type="KEGG" id="plia:E4191_07730"/>
<organism evidence="2 3">
    <name type="scientific">Paracoccus liaowanqingii</name>
    <dbReference type="NCBI Taxonomy" id="2560053"/>
    <lineage>
        <taxon>Bacteria</taxon>
        <taxon>Pseudomonadati</taxon>
        <taxon>Pseudomonadota</taxon>
        <taxon>Alphaproteobacteria</taxon>
        <taxon>Rhodobacterales</taxon>
        <taxon>Paracoccaceae</taxon>
        <taxon>Paracoccus</taxon>
    </lineage>
</organism>
<dbReference type="AlphaFoldDB" id="A0A4P7HKC4"/>
<evidence type="ECO:0000313" key="2">
    <source>
        <dbReference type="EMBL" id="QBX34614.1"/>
    </source>
</evidence>
<keyword evidence="1" id="KW-1133">Transmembrane helix</keyword>
<accession>A0A4P7HKC4</accession>
<dbReference type="Proteomes" id="UP000296374">
    <property type="component" value="Chromosome"/>
</dbReference>
<feature type="transmembrane region" description="Helical" evidence="1">
    <location>
        <begin position="20"/>
        <end position="42"/>
    </location>
</feature>
<protein>
    <submittedName>
        <fullName evidence="2">Uncharacterized protein</fullName>
    </submittedName>
</protein>